<dbReference type="HOGENOM" id="CLU_1529318_0_0_9"/>
<dbReference type="KEGG" id="aar:Acear_0739"/>
<evidence type="ECO:0000313" key="4">
    <source>
        <dbReference type="Proteomes" id="UP000001661"/>
    </source>
</evidence>
<dbReference type="STRING" id="574087.Acear_0739"/>
<reference evidence="3 4" key="1">
    <citation type="journal article" date="2010" name="Stand. Genomic Sci.">
        <title>Complete genome sequence of Acetohalobium arabaticum type strain (Z-7288).</title>
        <authorList>
            <person name="Sikorski J."/>
            <person name="Lapidus A."/>
            <person name="Chertkov O."/>
            <person name="Lucas S."/>
            <person name="Copeland A."/>
            <person name="Glavina Del Rio T."/>
            <person name="Nolan M."/>
            <person name="Tice H."/>
            <person name="Cheng J.F."/>
            <person name="Han C."/>
            <person name="Brambilla E."/>
            <person name="Pitluck S."/>
            <person name="Liolios K."/>
            <person name="Ivanova N."/>
            <person name="Mavromatis K."/>
            <person name="Mikhailova N."/>
            <person name="Pati A."/>
            <person name="Bruce D."/>
            <person name="Detter C."/>
            <person name="Tapia R."/>
            <person name="Goodwin L."/>
            <person name="Chen A."/>
            <person name="Palaniappan K."/>
            <person name="Land M."/>
            <person name="Hauser L."/>
            <person name="Chang Y.J."/>
            <person name="Jeffries C.D."/>
            <person name="Rohde M."/>
            <person name="Goker M."/>
            <person name="Spring S."/>
            <person name="Woyke T."/>
            <person name="Bristow J."/>
            <person name="Eisen J.A."/>
            <person name="Markowitz V."/>
            <person name="Hugenholtz P."/>
            <person name="Kyrpides N.C."/>
            <person name="Klenk H.P."/>
        </authorList>
    </citation>
    <scope>NUCLEOTIDE SEQUENCE [LARGE SCALE GENOMIC DNA]</scope>
    <source>
        <strain evidence="4">ATCC 49924 / DSM 5501 / Z-7288</strain>
    </source>
</reference>
<dbReference type="OrthoDB" id="1727248at2"/>
<accession>D9QVM0</accession>
<dbReference type="RefSeq" id="WP_013277725.1">
    <property type="nucleotide sequence ID" value="NC_014378.1"/>
</dbReference>
<name>D9QVM0_ACEAZ</name>
<keyword evidence="2" id="KW-1133">Transmembrane helix</keyword>
<proteinExistence type="predicted"/>
<dbReference type="InterPro" id="IPR007060">
    <property type="entry name" value="FtsL/DivIC"/>
</dbReference>
<gene>
    <name evidence="3" type="ordered locus">Acear_0739</name>
</gene>
<organism evidence="3 4">
    <name type="scientific">Acetohalobium arabaticum (strain ATCC 49924 / DSM 5501 / Z-7288)</name>
    <dbReference type="NCBI Taxonomy" id="574087"/>
    <lineage>
        <taxon>Bacteria</taxon>
        <taxon>Bacillati</taxon>
        <taxon>Bacillota</taxon>
        <taxon>Clostridia</taxon>
        <taxon>Halanaerobiales</taxon>
        <taxon>Halobacteroidaceae</taxon>
        <taxon>Acetohalobium</taxon>
    </lineage>
</organism>
<dbReference type="AlphaFoldDB" id="D9QVM0"/>
<keyword evidence="1" id="KW-0175">Coiled coil</keyword>
<keyword evidence="2" id="KW-0472">Membrane</keyword>
<sequence>MNKVIVVEKKTKDYKKINSTASNKEKQQRQQKSSNNNKSDSILIYMIIGILITLITVIFSILYINKYVELSKINLKINQVEKEIETLTAKKQKLKLKISQNKSLSRVEKVAKNELGMIKAEDIEYIAMGQQEMSNIKNKPSVDSTVNRFRLSRLSRKVISWLQGLTEVEAGTLEE</sequence>
<feature type="coiled-coil region" evidence="1">
    <location>
        <begin position="70"/>
        <end position="97"/>
    </location>
</feature>
<dbReference type="eggNOG" id="COG2919">
    <property type="taxonomic scope" value="Bacteria"/>
</dbReference>
<dbReference type="Pfam" id="PF04977">
    <property type="entry name" value="DivIC"/>
    <property type="match status" value="1"/>
</dbReference>
<evidence type="ECO:0000313" key="3">
    <source>
        <dbReference type="EMBL" id="ADL12279.1"/>
    </source>
</evidence>
<evidence type="ECO:0000256" key="2">
    <source>
        <dbReference type="SAM" id="Phobius"/>
    </source>
</evidence>
<evidence type="ECO:0000256" key="1">
    <source>
        <dbReference type="SAM" id="Coils"/>
    </source>
</evidence>
<protein>
    <submittedName>
        <fullName evidence="3">Septum formation initiator</fullName>
    </submittedName>
</protein>
<dbReference type="Proteomes" id="UP000001661">
    <property type="component" value="Chromosome"/>
</dbReference>
<keyword evidence="4" id="KW-1185">Reference proteome</keyword>
<keyword evidence="2" id="KW-0812">Transmembrane</keyword>
<feature type="transmembrane region" description="Helical" evidence="2">
    <location>
        <begin position="42"/>
        <end position="64"/>
    </location>
</feature>
<dbReference type="EMBL" id="CP002105">
    <property type="protein sequence ID" value="ADL12279.1"/>
    <property type="molecule type" value="Genomic_DNA"/>
</dbReference>